<dbReference type="AlphaFoldDB" id="A0A382QGS2"/>
<dbReference type="PANTHER" id="PTHR36510">
    <property type="entry name" value="GLUTAMATE--CYSTEINE LIGASE 2-RELATED"/>
    <property type="match status" value="1"/>
</dbReference>
<evidence type="ECO:0008006" key="2">
    <source>
        <dbReference type="Google" id="ProtNLM"/>
    </source>
</evidence>
<dbReference type="Pfam" id="PF04107">
    <property type="entry name" value="GCS2"/>
    <property type="match status" value="1"/>
</dbReference>
<name>A0A382QGS2_9ZZZZ</name>
<gene>
    <name evidence="1" type="ORF">METZ01_LOCUS337597</name>
</gene>
<dbReference type="InterPro" id="IPR006336">
    <property type="entry name" value="GCS2"/>
</dbReference>
<dbReference type="Gene3D" id="3.30.590.20">
    <property type="match status" value="1"/>
</dbReference>
<dbReference type="EMBL" id="UINC01114438">
    <property type="protein sequence ID" value="SVC84743.1"/>
    <property type="molecule type" value="Genomic_DNA"/>
</dbReference>
<dbReference type="InterPro" id="IPR014746">
    <property type="entry name" value="Gln_synth/guanido_kin_cat_dom"/>
</dbReference>
<evidence type="ECO:0000313" key="1">
    <source>
        <dbReference type="EMBL" id="SVC84743.1"/>
    </source>
</evidence>
<dbReference type="PANTHER" id="PTHR36510:SF3">
    <property type="entry name" value="CONSERVED PROTEIN"/>
    <property type="match status" value="1"/>
</dbReference>
<accession>A0A382QGS2</accession>
<feature type="non-terminal residue" evidence="1">
    <location>
        <position position="223"/>
    </location>
</feature>
<protein>
    <recommendedName>
        <fullName evidence="2">Glutamate--cysteine ligase</fullName>
    </recommendedName>
</protein>
<sequence>MGREIGDREYTAKDYEQFNRRIHDQVDILKKVIARPEFGQGETCIGAELELYLMNEQSDVSPVNLQLLEMLQDDQFQPELNQFNLELNLTPVKAEGDPFSQLTQEMLTKFDFLWSVAEKIKTRPLAVGILPTLQEKHLSNEYVTDLGRYQVLCRELLKQRGEPFHIKIDGREESVDFFTSEVCAEGANTSFQVHLMTDKDKFANTFNAAQMTMPMAIAVGANS</sequence>
<dbReference type="GO" id="GO:0016879">
    <property type="term" value="F:ligase activity, forming carbon-nitrogen bonds"/>
    <property type="evidence" value="ECO:0007669"/>
    <property type="project" value="TreeGrafter"/>
</dbReference>
<organism evidence="1">
    <name type="scientific">marine metagenome</name>
    <dbReference type="NCBI Taxonomy" id="408172"/>
    <lineage>
        <taxon>unclassified sequences</taxon>
        <taxon>metagenomes</taxon>
        <taxon>ecological metagenomes</taxon>
    </lineage>
</organism>
<proteinExistence type="predicted"/>
<dbReference type="SUPFAM" id="SSF55931">
    <property type="entry name" value="Glutamine synthetase/guanido kinase"/>
    <property type="match status" value="1"/>
</dbReference>
<dbReference type="InterPro" id="IPR050141">
    <property type="entry name" value="GCL_type2/YbdK_subfam"/>
</dbReference>
<reference evidence="1" key="1">
    <citation type="submission" date="2018-05" db="EMBL/GenBank/DDBJ databases">
        <authorList>
            <person name="Lanie J.A."/>
            <person name="Ng W.-L."/>
            <person name="Kazmierczak K.M."/>
            <person name="Andrzejewski T.M."/>
            <person name="Davidsen T.M."/>
            <person name="Wayne K.J."/>
            <person name="Tettelin H."/>
            <person name="Glass J.I."/>
            <person name="Rusch D."/>
            <person name="Podicherti R."/>
            <person name="Tsui H.-C.T."/>
            <person name="Winkler M.E."/>
        </authorList>
    </citation>
    <scope>NUCLEOTIDE SEQUENCE</scope>
</reference>